<reference evidence="1 2" key="1">
    <citation type="submission" date="2016-07" db="EMBL/GenBank/DDBJ databases">
        <title>Pervasive Adenine N6-methylation of Active Genes in Fungi.</title>
        <authorList>
            <consortium name="DOE Joint Genome Institute"/>
            <person name="Mondo S.J."/>
            <person name="Dannebaum R.O."/>
            <person name="Kuo R.C."/>
            <person name="Labutti K."/>
            <person name="Haridas S."/>
            <person name="Kuo A."/>
            <person name="Salamov A."/>
            <person name="Ahrendt S.R."/>
            <person name="Lipzen A."/>
            <person name="Sullivan W."/>
            <person name="Andreopoulos W.B."/>
            <person name="Clum A."/>
            <person name="Lindquist E."/>
            <person name="Daum C."/>
            <person name="Ramamoorthy G.K."/>
            <person name="Gryganskyi A."/>
            <person name="Culley D."/>
            <person name="Magnuson J.K."/>
            <person name="James T.Y."/>
            <person name="O'Malley M.A."/>
            <person name="Stajich J.E."/>
            <person name="Spatafora J.W."/>
            <person name="Visel A."/>
            <person name="Grigoriev I.V."/>
        </authorList>
    </citation>
    <scope>NUCLEOTIDE SEQUENCE [LARGE SCALE GENOMIC DNA]</scope>
    <source>
        <strain evidence="1 2">CBS 115471</strain>
    </source>
</reference>
<keyword evidence="2" id="KW-1185">Reference proteome</keyword>
<dbReference type="EMBL" id="MCFA01000262">
    <property type="protein sequence ID" value="ORX96164.1"/>
    <property type="molecule type" value="Genomic_DNA"/>
</dbReference>
<evidence type="ECO:0000313" key="2">
    <source>
        <dbReference type="Proteomes" id="UP000193144"/>
    </source>
</evidence>
<organism evidence="1 2">
    <name type="scientific">Clohesyomyces aquaticus</name>
    <dbReference type="NCBI Taxonomy" id="1231657"/>
    <lineage>
        <taxon>Eukaryota</taxon>
        <taxon>Fungi</taxon>
        <taxon>Dikarya</taxon>
        <taxon>Ascomycota</taxon>
        <taxon>Pezizomycotina</taxon>
        <taxon>Dothideomycetes</taxon>
        <taxon>Pleosporomycetidae</taxon>
        <taxon>Pleosporales</taxon>
        <taxon>Lindgomycetaceae</taxon>
        <taxon>Clohesyomyces</taxon>
    </lineage>
</organism>
<accession>A0A1Y1YF02</accession>
<protein>
    <submittedName>
        <fullName evidence="1">Uncharacterized protein</fullName>
    </submittedName>
</protein>
<evidence type="ECO:0000313" key="1">
    <source>
        <dbReference type="EMBL" id="ORX96164.1"/>
    </source>
</evidence>
<comment type="caution">
    <text evidence="1">The sequence shown here is derived from an EMBL/GenBank/DDBJ whole genome shotgun (WGS) entry which is preliminary data.</text>
</comment>
<dbReference type="Proteomes" id="UP000193144">
    <property type="component" value="Unassembled WGS sequence"/>
</dbReference>
<sequence length="114" mass="12418">MIMYEMSDLYISILCSPISSGFLAYCRALALTQRISKSFPRCIFSAIAASSIALLGNPTISEGVVLGYREEDKVPTRTAPFNYDGVSKMICSSTQQLTARVIFPLPSSGSFSKM</sequence>
<dbReference type="AlphaFoldDB" id="A0A1Y1YF02"/>
<proteinExistence type="predicted"/>
<gene>
    <name evidence="1" type="ORF">BCR34DRAFT_578833</name>
</gene>
<name>A0A1Y1YF02_9PLEO</name>